<name>A0ABS6UMG3_9PSEU</name>
<dbReference type="Proteomes" id="UP000694287">
    <property type="component" value="Unassembled WGS sequence"/>
</dbReference>
<comment type="caution">
    <text evidence="1">The sequence shown here is derived from an EMBL/GenBank/DDBJ whole genome shotgun (WGS) entry which is preliminary data.</text>
</comment>
<accession>A0ABS6UMG3</accession>
<keyword evidence="2" id="KW-1185">Reference proteome</keyword>
<reference evidence="1 2" key="1">
    <citation type="submission" date="2020-11" db="EMBL/GenBank/DDBJ databases">
        <title>Pseudonocardia abyssalis sp. nov. and Pseudonocardia oceani sp. nov., description and phylogenomic analysis of two novel actinomycetes isolated from the deep Southern Ocean.</title>
        <authorList>
            <person name="Parra J."/>
        </authorList>
    </citation>
    <scope>NUCLEOTIDE SEQUENCE [LARGE SCALE GENOMIC DNA]</scope>
    <source>
        <strain evidence="1 2">KRD-168</strain>
    </source>
</reference>
<evidence type="ECO:0000313" key="2">
    <source>
        <dbReference type="Proteomes" id="UP000694287"/>
    </source>
</evidence>
<dbReference type="EMBL" id="JADQDK010000001">
    <property type="protein sequence ID" value="MBW0133121.1"/>
    <property type="molecule type" value="Genomic_DNA"/>
</dbReference>
<proteinExistence type="predicted"/>
<evidence type="ECO:0000313" key="1">
    <source>
        <dbReference type="EMBL" id="MBW0133121.1"/>
    </source>
</evidence>
<gene>
    <name evidence="1" type="ORF">I4I81_02455</name>
</gene>
<protein>
    <submittedName>
        <fullName evidence="1">Uncharacterized protein</fullName>
    </submittedName>
</protein>
<sequence length="73" mass="7767">MNRYPREPSSLLRPARRTLWSRLAVPLAVLAVPVGTALGGALLTTAPPPVVPLTDQTVRLGCADDGDCDFSRP</sequence>
<dbReference type="RefSeq" id="WP_218606370.1">
    <property type="nucleotide sequence ID" value="NZ_JADQDJ010000602.1"/>
</dbReference>
<organism evidence="1 2">
    <name type="scientific">Pseudonocardia abyssalis</name>
    <dbReference type="NCBI Taxonomy" id="2792008"/>
    <lineage>
        <taxon>Bacteria</taxon>
        <taxon>Bacillati</taxon>
        <taxon>Actinomycetota</taxon>
        <taxon>Actinomycetes</taxon>
        <taxon>Pseudonocardiales</taxon>
        <taxon>Pseudonocardiaceae</taxon>
        <taxon>Pseudonocardia</taxon>
    </lineage>
</organism>